<dbReference type="Proteomes" id="UP000681722">
    <property type="component" value="Unassembled WGS sequence"/>
</dbReference>
<reference evidence="5" key="1">
    <citation type="submission" date="2021-02" db="EMBL/GenBank/DDBJ databases">
        <authorList>
            <person name="Nowell W R."/>
        </authorList>
    </citation>
    <scope>NUCLEOTIDE SEQUENCE</scope>
</reference>
<accession>A0A816AMX7</accession>
<keyword evidence="2" id="KW-0285">Flavoprotein</keyword>
<protein>
    <recommendedName>
        <fullName evidence="4">Oxidoreductase FAD/NAD(P)-binding domain-containing protein</fullName>
    </recommendedName>
</protein>
<dbReference type="GO" id="GO:0010181">
    <property type="term" value="F:FMN binding"/>
    <property type="evidence" value="ECO:0007669"/>
    <property type="project" value="TreeGrafter"/>
</dbReference>
<dbReference type="Pfam" id="PF00175">
    <property type="entry name" value="NAD_binding_1"/>
    <property type="match status" value="1"/>
</dbReference>
<evidence type="ECO:0000256" key="1">
    <source>
        <dbReference type="ARBA" id="ARBA00001974"/>
    </source>
</evidence>
<dbReference type="PANTHER" id="PTHR19384:SF127">
    <property type="entry name" value="BIFUNCTIONAL CYTOCHROME P450_NADPH--P450 REDUCTASE"/>
    <property type="match status" value="1"/>
</dbReference>
<comment type="caution">
    <text evidence="5">The sequence shown here is derived from an EMBL/GenBank/DDBJ whole genome shotgun (WGS) entry which is preliminary data.</text>
</comment>
<dbReference type="InterPro" id="IPR017938">
    <property type="entry name" value="Riboflavin_synthase-like_b-brl"/>
</dbReference>
<organism evidence="5 7">
    <name type="scientific">Didymodactylos carnosus</name>
    <dbReference type="NCBI Taxonomy" id="1234261"/>
    <lineage>
        <taxon>Eukaryota</taxon>
        <taxon>Metazoa</taxon>
        <taxon>Spiralia</taxon>
        <taxon>Gnathifera</taxon>
        <taxon>Rotifera</taxon>
        <taxon>Eurotatoria</taxon>
        <taxon>Bdelloidea</taxon>
        <taxon>Philodinida</taxon>
        <taxon>Philodinidae</taxon>
        <taxon>Didymodactylos</taxon>
    </lineage>
</organism>
<dbReference type="Proteomes" id="UP000663829">
    <property type="component" value="Unassembled WGS sequence"/>
</dbReference>
<dbReference type="AlphaFoldDB" id="A0A816AMX7"/>
<name>A0A816AMX7_9BILA</name>
<evidence type="ECO:0000256" key="3">
    <source>
        <dbReference type="ARBA" id="ARBA00022827"/>
    </source>
</evidence>
<evidence type="ECO:0000259" key="4">
    <source>
        <dbReference type="Pfam" id="PF00175"/>
    </source>
</evidence>
<dbReference type="GO" id="GO:0050660">
    <property type="term" value="F:flavin adenine dinucleotide binding"/>
    <property type="evidence" value="ECO:0007669"/>
    <property type="project" value="TreeGrafter"/>
</dbReference>
<evidence type="ECO:0000256" key="2">
    <source>
        <dbReference type="ARBA" id="ARBA00022630"/>
    </source>
</evidence>
<dbReference type="PANTHER" id="PTHR19384">
    <property type="entry name" value="NITRIC OXIDE SYNTHASE-RELATED"/>
    <property type="match status" value="1"/>
</dbReference>
<dbReference type="InterPro" id="IPR001433">
    <property type="entry name" value="OxRdtase_FAD/NAD-bd"/>
</dbReference>
<proteinExistence type="predicted"/>
<comment type="cofactor">
    <cofactor evidence="1">
        <name>FAD</name>
        <dbReference type="ChEBI" id="CHEBI:57692"/>
    </cofactor>
</comment>
<dbReference type="GO" id="GO:0003958">
    <property type="term" value="F:NADPH-hemoprotein reductase activity"/>
    <property type="evidence" value="ECO:0007669"/>
    <property type="project" value="TreeGrafter"/>
</dbReference>
<sequence length="226" mass="25578">MLPSLRIRQYSISSSPLWNPEVITLTVDILNTPALSGVGQYYGVTSNYLSSLKEGNRISCNVRASNLAFHPPEDTKTPIVMIAAGTGIAPFRGFVQERAEQSICGREIGRTILYYGCRSDRDFLYSNEFDEWSKLGVVQVKSVFSRQETNDKKYVQDLVWEDRDEIANLYHNGARFYTCGNAKKLAITVKTCFIKIIAEIKQCNEEEATNIFQKISVDRYSVDVFA</sequence>
<gene>
    <name evidence="5" type="ORF">GPM918_LOCUS42346</name>
    <name evidence="6" type="ORF">SRO942_LOCUS43568</name>
</gene>
<feature type="domain" description="Oxidoreductase FAD/NAD(P)-binding" evidence="4">
    <location>
        <begin position="81"/>
        <end position="183"/>
    </location>
</feature>
<evidence type="ECO:0000313" key="5">
    <source>
        <dbReference type="EMBL" id="CAF1599638.1"/>
    </source>
</evidence>
<dbReference type="SUPFAM" id="SSF63380">
    <property type="entry name" value="Riboflavin synthase domain-like"/>
    <property type="match status" value="1"/>
</dbReference>
<dbReference type="InterPro" id="IPR039261">
    <property type="entry name" value="FNR_nucleotide-bd"/>
</dbReference>
<dbReference type="Gene3D" id="3.40.50.80">
    <property type="entry name" value="Nucleotide-binding domain of ferredoxin-NADP reductase (FNR) module"/>
    <property type="match status" value="1"/>
</dbReference>
<dbReference type="PRINTS" id="PR00371">
    <property type="entry name" value="FPNCR"/>
</dbReference>
<dbReference type="Gene3D" id="2.40.30.10">
    <property type="entry name" value="Translation factors"/>
    <property type="match status" value="1"/>
</dbReference>
<dbReference type="GO" id="GO:0005829">
    <property type="term" value="C:cytosol"/>
    <property type="evidence" value="ECO:0007669"/>
    <property type="project" value="TreeGrafter"/>
</dbReference>
<dbReference type="OrthoDB" id="1856718at2759"/>
<dbReference type="InterPro" id="IPR001709">
    <property type="entry name" value="Flavoprot_Pyr_Nucl_cyt_Rdtase"/>
</dbReference>
<dbReference type="SUPFAM" id="SSF52343">
    <property type="entry name" value="Ferredoxin reductase-like, C-terminal NADP-linked domain"/>
    <property type="match status" value="1"/>
</dbReference>
<dbReference type="EMBL" id="CAJOBC010101860">
    <property type="protein sequence ID" value="CAF4476331.1"/>
    <property type="molecule type" value="Genomic_DNA"/>
</dbReference>
<evidence type="ECO:0000313" key="7">
    <source>
        <dbReference type="Proteomes" id="UP000663829"/>
    </source>
</evidence>
<keyword evidence="7" id="KW-1185">Reference proteome</keyword>
<evidence type="ECO:0000313" key="6">
    <source>
        <dbReference type="EMBL" id="CAF4476331.1"/>
    </source>
</evidence>
<keyword evidence="3" id="KW-0274">FAD</keyword>
<dbReference type="EMBL" id="CAJNOQ010035475">
    <property type="protein sequence ID" value="CAF1599638.1"/>
    <property type="molecule type" value="Genomic_DNA"/>
</dbReference>